<dbReference type="InterPro" id="IPR039527">
    <property type="entry name" value="PIGG/GPI7"/>
</dbReference>
<name>A0A166RH57_COLIC</name>
<protein>
    <recommendedName>
        <fullName evidence="4 12">GPI ethanolamine phosphate transferase 2</fullName>
    </recommendedName>
</protein>
<dbReference type="Gene3D" id="3.40.720.10">
    <property type="entry name" value="Alkaline Phosphatase, subunit A"/>
    <property type="match status" value="1"/>
</dbReference>
<dbReference type="PANTHER" id="PTHR23072:SF0">
    <property type="entry name" value="GPI ETHANOLAMINE PHOSPHATE TRANSFERASE 2"/>
    <property type="match status" value="1"/>
</dbReference>
<feature type="domain" description="GPI ethanolamine phosphate transferase 2 C-terminal" evidence="13">
    <location>
        <begin position="495"/>
        <end position="912"/>
    </location>
</feature>
<proteinExistence type="inferred from homology"/>
<evidence type="ECO:0000256" key="10">
    <source>
        <dbReference type="ARBA" id="ARBA00023136"/>
    </source>
</evidence>
<dbReference type="InterPro" id="IPR002591">
    <property type="entry name" value="Phosphodiest/P_Trfase"/>
</dbReference>
<evidence type="ECO:0000313" key="15">
    <source>
        <dbReference type="Proteomes" id="UP000076584"/>
    </source>
</evidence>
<dbReference type="PANTHER" id="PTHR23072">
    <property type="entry name" value="PHOSPHATIDYLINOSITOL GLYCAN-RELATED"/>
    <property type="match status" value="1"/>
</dbReference>
<dbReference type="GO" id="GO:0005789">
    <property type="term" value="C:endoplasmic reticulum membrane"/>
    <property type="evidence" value="ECO:0007669"/>
    <property type="project" value="UniProtKB-SubCell"/>
</dbReference>
<feature type="transmembrane region" description="Helical" evidence="12">
    <location>
        <begin position="771"/>
        <end position="790"/>
    </location>
</feature>
<dbReference type="STRING" id="1573173.A0A166RH57"/>
<reference evidence="14 15" key="1">
    <citation type="submission" date="2015-06" db="EMBL/GenBank/DDBJ databases">
        <title>Survival trade-offs in plant roots during colonization by closely related pathogenic and mutualistic fungi.</title>
        <authorList>
            <person name="Hacquard S."/>
            <person name="Kracher B."/>
            <person name="Hiruma K."/>
            <person name="Weinman A."/>
            <person name="Muench P."/>
            <person name="Garrido Oter R."/>
            <person name="Ver Loren van Themaat E."/>
            <person name="Dallerey J.-F."/>
            <person name="Damm U."/>
            <person name="Henrissat B."/>
            <person name="Lespinet O."/>
            <person name="Thon M."/>
            <person name="Kemen E."/>
            <person name="McHardy A.C."/>
            <person name="Schulze-Lefert P."/>
            <person name="O'Connell R.J."/>
        </authorList>
    </citation>
    <scope>NUCLEOTIDE SEQUENCE [LARGE SCALE GENOMIC DNA]</scope>
    <source>
        <strain evidence="14 15">MAFF 238704</strain>
    </source>
</reference>
<evidence type="ECO:0000256" key="4">
    <source>
        <dbReference type="ARBA" id="ARBA00020830"/>
    </source>
</evidence>
<keyword evidence="10 12" id="KW-0472">Membrane</keyword>
<keyword evidence="6 12" id="KW-0808">Transferase</keyword>
<keyword evidence="8 12" id="KW-0256">Endoplasmic reticulum</keyword>
<keyword evidence="7 12" id="KW-0812">Transmembrane</keyword>
<feature type="transmembrane region" description="Helical" evidence="12">
    <location>
        <begin position="885"/>
        <end position="909"/>
    </location>
</feature>
<comment type="pathway">
    <text evidence="2 12">Glycolipid biosynthesis; glycosylphosphatidylinositol-anchor biosynthesis.</text>
</comment>
<evidence type="ECO:0000256" key="6">
    <source>
        <dbReference type="ARBA" id="ARBA00022679"/>
    </source>
</evidence>
<dbReference type="Pfam" id="PF01663">
    <property type="entry name" value="Phosphodiest"/>
    <property type="match status" value="1"/>
</dbReference>
<comment type="similarity">
    <text evidence="3 12">Belongs to the PIGG/PIGN/PIGO family. PIGG subfamily.</text>
</comment>
<gene>
    <name evidence="14" type="ORF">CI238_09073</name>
</gene>
<feature type="non-terminal residue" evidence="14">
    <location>
        <position position="1"/>
    </location>
</feature>
<keyword evidence="11" id="KW-0325">Glycoprotein</keyword>
<dbReference type="GO" id="GO:0051267">
    <property type="term" value="F:CP2 mannose-ethanolamine phosphotransferase activity"/>
    <property type="evidence" value="ECO:0007669"/>
    <property type="project" value="TreeGrafter"/>
</dbReference>
<dbReference type="InterPro" id="IPR017850">
    <property type="entry name" value="Alkaline_phosphatase_core_sf"/>
</dbReference>
<dbReference type="Pfam" id="PF19316">
    <property type="entry name" value="PIGO_PIGG"/>
    <property type="match status" value="1"/>
</dbReference>
<dbReference type="Proteomes" id="UP000076584">
    <property type="component" value="Unassembled WGS sequence"/>
</dbReference>
<evidence type="ECO:0000256" key="8">
    <source>
        <dbReference type="ARBA" id="ARBA00022824"/>
    </source>
</evidence>
<evidence type="ECO:0000256" key="3">
    <source>
        <dbReference type="ARBA" id="ARBA00005315"/>
    </source>
</evidence>
<feature type="transmembrane region" description="Helical" evidence="12">
    <location>
        <begin position="802"/>
        <end position="830"/>
    </location>
</feature>
<comment type="function">
    <text evidence="12">Ethanolamine phosphate transferase involved in glycosylphosphatidylinositol-anchor biosynthesis. Transfers ethanolamine phosphate to the GPI second mannose.</text>
</comment>
<dbReference type="InterPro" id="IPR045687">
    <property type="entry name" value="PIGG/GPI7_C"/>
</dbReference>
<accession>A0A166RH57</accession>
<feature type="transmembrane region" description="Helical" evidence="12">
    <location>
        <begin position="740"/>
        <end position="759"/>
    </location>
</feature>
<evidence type="ECO:0000259" key="13">
    <source>
        <dbReference type="Pfam" id="PF19316"/>
    </source>
</evidence>
<dbReference type="EMBL" id="LFIW01002488">
    <property type="protein sequence ID" value="KZL69255.1"/>
    <property type="molecule type" value="Genomic_DNA"/>
</dbReference>
<comment type="subcellular location">
    <subcellularLocation>
        <location evidence="1 12">Endoplasmic reticulum membrane</location>
        <topology evidence="1 12">Multi-pass membrane protein</topology>
    </subcellularLocation>
</comment>
<evidence type="ECO:0000256" key="1">
    <source>
        <dbReference type="ARBA" id="ARBA00004477"/>
    </source>
</evidence>
<dbReference type="SUPFAM" id="SSF53649">
    <property type="entry name" value="Alkaline phosphatase-like"/>
    <property type="match status" value="1"/>
</dbReference>
<organism evidence="14 15">
    <name type="scientific">Colletotrichum incanum</name>
    <name type="common">Soybean anthracnose fungus</name>
    <dbReference type="NCBI Taxonomy" id="1573173"/>
    <lineage>
        <taxon>Eukaryota</taxon>
        <taxon>Fungi</taxon>
        <taxon>Dikarya</taxon>
        <taxon>Ascomycota</taxon>
        <taxon>Pezizomycotina</taxon>
        <taxon>Sordariomycetes</taxon>
        <taxon>Hypocreomycetidae</taxon>
        <taxon>Glomerellales</taxon>
        <taxon>Glomerellaceae</taxon>
        <taxon>Colletotrichum</taxon>
        <taxon>Colletotrichum spaethianum species complex</taxon>
    </lineage>
</organism>
<comment type="caution">
    <text evidence="14">The sequence shown here is derived from an EMBL/GenBank/DDBJ whole genome shotgun (WGS) entry which is preliminary data.</text>
</comment>
<feature type="transmembrane region" description="Helical" evidence="12">
    <location>
        <begin position="611"/>
        <end position="632"/>
    </location>
</feature>
<keyword evidence="15" id="KW-1185">Reference proteome</keyword>
<evidence type="ECO:0000313" key="14">
    <source>
        <dbReference type="EMBL" id="KZL69255.1"/>
    </source>
</evidence>
<evidence type="ECO:0000256" key="12">
    <source>
        <dbReference type="RuleBase" id="RU367106"/>
    </source>
</evidence>
<evidence type="ECO:0000256" key="5">
    <source>
        <dbReference type="ARBA" id="ARBA00022502"/>
    </source>
</evidence>
<evidence type="ECO:0000256" key="9">
    <source>
        <dbReference type="ARBA" id="ARBA00022989"/>
    </source>
</evidence>
<dbReference type="CDD" id="cd16024">
    <property type="entry name" value="GPI_EPT_2"/>
    <property type="match status" value="1"/>
</dbReference>
<feature type="transmembrane region" description="Helical" evidence="12">
    <location>
        <begin position="60"/>
        <end position="84"/>
    </location>
</feature>
<sequence>LNDPAASSHRNEITLLEPLKLKDDFTPKPTPKLPLSYETALNGHLDGYATKMSFRYGPGFLATLLTVTNILIPLAIVTFASGFFPYKPVLPGLAQYETLEYGPPPAAPFDRLIFMVVDALRRLIRNGAALPFTAYARSPTVTMPRIKAITTGSIPSFLDVILNLDEADTSSTLAAQDTWLAQMKAKQAGKLVMYGDDTWLKLFPGTFDRADGTSSFFVADFTEVDNNVTRHIDTELQSDDWSTLVLHYLGLDHIGHKSGPRSSHMVPKQHEMDDIVKRIYNAMETQGHMSSALMVLCGDHGMNDAGNHGASSPGETSPALVFISPKLKALQRNLPAPAAFKEDFSYYTMVEQSDLAPTLGALLGFPVPKNNLGAFISDFLPFWSDRNDQVQLLIRNARQILNIVTATFGPEMFDSATTSTQKACSSPQDDAQELACEWHRVTDALKEMDDQEEIDPVWLEAVSRVCIPPYSDQSVPLTNIPQWLSKAQDLMSSMASNYDMGRLHIGEAVAVLGTGSLVFGARPSLIPLLAITVTYGVMMFASSYVEEEQHFWYWATSAWLGSLAIKKMQTTRAPVQTLASLLLALTATRLMRGWNQTGQKHAGEPDIVKTFIAANPSLLWSLVSLTYLFLFAQIRRKLRGLPRALALTTSATLVLSAFTFKLAFTNEDAPELVTGLPAILNALTQGISLVTRARTVFAGVAATAAYSTYLALSNPHVEARHTLPLLHHLTTLLLATQSRVTNIPLLLIFTFQLPFLASLDLDLPALSTTSLLLQYASFFAFGGTNAISSVDLSSAYNGVAGFSVVAVGVLTFVSNWAGPIYWASATNLLLLQYRSRRAGDGDEKNVFLRHVGHMTLFTACSVAFIMVACEALRTHLFVWTVFSPKYLYCMAWSIGQHLIINVVVAGLLYRLGYA</sequence>
<keyword evidence="5 12" id="KW-0337">GPI-anchor biosynthesis</keyword>
<keyword evidence="9 12" id="KW-1133">Transmembrane helix</keyword>
<feature type="transmembrane region" description="Helical" evidence="12">
    <location>
        <begin position="644"/>
        <end position="664"/>
    </location>
</feature>
<dbReference type="GO" id="GO:0006506">
    <property type="term" value="P:GPI anchor biosynthetic process"/>
    <property type="evidence" value="ECO:0007669"/>
    <property type="project" value="UniProtKB-UniPathway"/>
</dbReference>
<evidence type="ECO:0000256" key="2">
    <source>
        <dbReference type="ARBA" id="ARBA00004687"/>
    </source>
</evidence>
<dbReference type="InterPro" id="IPR037674">
    <property type="entry name" value="PIG-G_N"/>
</dbReference>
<evidence type="ECO:0000256" key="11">
    <source>
        <dbReference type="ARBA" id="ARBA00023180"/>
    </source>
</evidence>
<evidence type="ECO:0000256" key="7">
    <source>
        <dbReference type="ARBA" id="ARBA00022692"/>
    </source>
</evidence>
<feature type="transmembrane region" description="Helical" evidence="12">
    <location>
        <begin position="851"/>
        <end position="873"/>
    </location>
</feature>
<dbReference type="UniPathway" id="UPA00196"/>
<dbReference type="AlphaFoldDB" id="A0A166RH57"/>